<protein>
    <recommendedName>
        <fullName evidence="4">HK97 gp10 family phage protein</fullName>
    </recommendedName>
</protein>
<organism evidence="2 3">
    <name type="scientific">Enterococcus faecium</name>
    <name type="common">Streptococcus faecium</name>
    <dbReference type="NCBI Taxonomy" id="1352"/>
    <lineage>
        <taxon>Bacteria</taxon>
        <taxon>Bacillati</taxon>
        <taxon>Bacillota</taxon>
        <taxon>Bacilli</taxon>
        <taxon>Lactobacillales</taxon>
        <taxon>Enterococcaceae</taxon>
        <taxon>Enterococcus</taxon>
    </lineage>
</organism>
<name>A0A2G0E8M4_ENTFC</name>
<evidence type="ECO:0000313" key="3">
    <source>
        <dbReference type="Proteomes" id="UP000224303"/>
    </source>
</evidence>
<reference evidence="2 3" key="1">
    <citation type="submission" date="2017-10" db="EMBL/GenBank/DDBJ databases">
        <title>Draft genomes of the Enterococcus faecium isolated from human feces before and after Helicobacter pylori eradication therapy.</title>
        <authorList>
            <person name="Prianichniikov N.A."/>
            <person name="Glushchenko O.E."/>
            <person name="Malakhova M.V."/>
        </authorList>
    </citation>
    <scope>NUCLEOTIDE SEQUENCE [LARGE SCALE GENOMIC DNA]</scope>
    <source>
        <strain evidence="2 3">Hp_5-7</strain>
    </source>
</reference>
<evidence type="ECO:0000313" key="2">
    <source>
        <dbReference type="EMBL" id="PHL20814.1"/>
    </source>
</evidence>
<dbReference type="Proteomes" id="UP000224303">
    <property type="component" value="Unassembled WGS sequence"/>
</dbReference>
<evidence type="ECO:0008006" key="4">
    <source>
        <dbReference type="Google" id="ProtNLM"/>
    </source>
</evidence>
<gene>
    <name evidence="2" type="ORF">CQR37_11865</name>
</gene>
<feature type="compositionally biased region" description="Polar residues" evidence="1">
    <location>
        <begin position="42"/>
        <end position="52"/>
    </location>
</feature>
<dbReference type="RefSeq" id="WP_072538756.1">
    <property type="nucleotide sequence ID" value="NZ_JAYERL010000001.1"/>
</dbReference>
<comment type="caution">
    <text evidence="2">The sequence shown here is derived from an EMBL/GenBank/DDBJ whole genome shotgun (WGS) entry which is preliminary data.</text>
</comment>
<dbReference type="InterPro" id="IPR010064">
    <property type="entry name" value="HK97-gp10_tail"/>
</dbReference>
<evidence type="ECO:0000256" key="1">
    <source>
        <dbReference type="SAM" id="MobiDB-lite"/>
    </source>
</evidence>
<dbReference type="EMBL" id="PCGC01000034">
    <property type="protein sequence ID" value="PHL20814.1"/>
    <property type="molecule type" value="Genomic_DNA"/>
</dbReference>
<proteinExistence type="predicted"/>
<dbReference type="AlphaFoldDB" id="A0A2G0E8M4"/>
<dbReference type="NCBIfam" id="TIGR01725">
    <property type="entry name" value="phge_HK97_gp10"/>
    <property type="match status" value="1"/>
</dbReference>
<accession>A0A2G0E8M4</accession>
<feature type="region of interest" description="Disordered" evidence="1">
    <location>
        <begin position="35"/>
        <end position="57"/>
    </location>
</feature>
<sequence length="131" mass="14920">MSVEVDATEVYKALREVKANVQRVESPALRKAGEYAQEKLRQNTPSWDGTKSNGKRGSYMQEHAKNHAVTSSVKNGLIEVGYDKDVSWRMHFIEFGTIKQDPKGFVQKTQKQIEKQVTQIIADEVKRRLGL</sequence>